<evidence type="ECO:0000259" key="1">
    <source>
        <dbReference type="Pfam" id="PF02470"/>
    </source>
</evidence>
<dbReference type="Proteomes" id="UP000631034">
    <property type="component" value="Unassembled WGS sequence"/>
</dbReference>
<sequence>MKRNPVETLMGAVVLVTAALFLGFAYTSADFRPTGKAYPLTAVFQKVGGLEVGADVRLNGVKIGTVSGLALDESSYEVQTTLSIAPDVHIPDDTQASIVNDGFLGGQYVRLEPGHSSTTLESGATLHNTRNFTSIEDMVGEIIFLATQP</sequence>
<name>A0A8J6YWY9_9PROT</name>
<dbReference type="AlphaFoldDB" id="A0A8J6YWY9"/>
<comment type="caution">
    <text evidence="2">The sequence shown here is derived from an EMBL/GenBank/DDBJ whole genome shotgun (WGS) entry which is preliminary data.</text>
</comment>
<dbReference type="InterPro" id="IPR003399">
    <property type="entry name" value="Mce/MlaD"/>
</dbReference>
<dbReference type="PANTHER" id="PTHR33371">
    <property type="entry name" value="INTERMEMBRANE PHOSPHOLIPID TRANSPORT SYSTEM BINDING PROTEIN MLAD-RELATED"/>
    <property type="match status" value="1"/>
</dbReference>
<dbReference type="PANTHER" id="PTHR33371:SF4">
    <property type="entry name" value="INTERMEMBRANE PHOSPHOLIPID TRANSPORT SYSTEM BINDING PROTEIN MLAD"/>
    <property type="match status" value="1"/>
</dbReference>
<dbReference type="Pfam" id="PF02470">
    <property type="entry name" value="MlaD"/>
    <property type="match status" value="1"/>
</dbReference>
<reference evidence="2" key="1">
    <citation type="submission" date="2020-10" db="EMBL/GenBank/DDBJ databases">
        <title>Genome sequence of the unusual species of purple photosynthetic bacteria, Phaeovibrio sulfidiphilus DSM 23193, type strain.</title>
        <authorList>
            <person name="Kyndt J.A."/>
            <person name="Meyer T.E."/>
        </authorList>
    </citation>
    <scope>NUCLEOTIDE SEQUENCE</scope>
    <source>
        <strain evidence="2">DSM 23193</strain>
    </source>
</reference>
<proteinExistence type="predicted"/>
<dbReference type="RefSeq" id="WP_192534182.1">
    <property type="nucleotide sequence ID" value="NZ_JACZHT010000003.1"/>
</dbReference>
<evidence type="ECO:0000313" key="3">
    <source>
        <dbReference type="Proteomes" id="UP000631034"/>
    </source>
</evidence>
<accession>A0A8J6YWY9</accession>
<evidence type="ECO:0000313" key="2">
    <source>
        <dbReference type="EMBL" id="MBE1237182.1"/>
    </source>
</evidence>
<organism evidence="2 3">
    <name type="scientific">Phaeovibrio sulfidiphilus</name>
    <dbReference type="NCBI Taxonomy" id="1220600"/>
    <lineage>
        <taxon>Bacteria</taxon>
        <taxon>Pseudomonadati</taxon>
        <taxon>Pseudomonadota</taxon>
        <taxon>Alphaproteobacteria</taxon>
        <taxon>Rhodospirillales</taxon>
        <taxon>Rhodospirillaceae</taxon>
        <taxon>Phaeovibrio</taxon>
    </lineage>
</organism>
<keyword evidence="3" id="KW-1185">Reference proteome</keyword>
<dbReference type="InterPro" id="IPR052336">
    <property type="entry name" value="MlaD_Phospholipid_Transporter"/>
</dbReference>
<dbReference type="EMBL" id="JACZHT010000003">
    <property type="protein sequence ID" value="MBE1237182.1"/>
    <property type="molecule type" value="Genomic_DNA"/>
</dbReference>
<protein>
    <submittedName>
        <fullName evidence="2">Outer membrane lipid asymmetry maintenance protein MlaD</fullName>
    </submittedName>
</protein>
<feature type="domain" description="Mce/MlaD" evidence="1">
    <location>
        <begin position="37"/>
        <end position="114"/>
    </location>
</feature>
<gene>
    <name evidence="2" type="ORF">IHV25_05915</name>
</gene>